<comment type="caution">
    <text evidence="5">The sequence shown here is derived from an EMBL/GenBank/DDBJ whole genome shotgun (WGS) entry which is preliminary data.</text>
</comment>
<evidence type="ECO:0000256" key="2">
    <source>
        <dbReference type="ARBA" id="ARBA00022801"/>
    </source>
</evidence>
<evidence type="ECO:0000256" key="1">
    <source>
        <dbReference type="ARBA" id="ARBA00005964"/>
    </source>
</evidence>
<dbReference type="RefSeq" id="WP_265992997.1">
    <property type="nucleotide sequence ID" value="NZ_CP110973.1"/>
</dbReference>
<dbReference type="Proteomes" id="UP001597116">
    <property type="component" value="Unassembled WGS sequence"/>
</dbReference>
<dbReference type="InterPro" id="IPR029058">
    <property type="entry name" value="AB_hydrolase_fold"/>
</dbReference>
<feature type="chain" id="PRO_5045002097" description="Carboxylic ester hydrolase" evidence="3">
    <location>
        <begin position="21"/>
        <end position="546"/>
    </location>
</feature>
<name>A0ABW3QJL7_9BACT</name>
<proteinExistence type="inferred from homology"/>
<keyword evidence="3" id="KW-0732">Signal</keyword>
<dbReference type="SUPFAM" id="SSF53474">
    <property type="entry name" value="alpha/beta-Hydrolases"/>
    <property type="match status" value="1"/>
</dbReference>
<dbReference type="PROSITE" id="PS00122">
    <property type="entry name" value="CARBOXYLESTERASE_B_1"/>
    <property type="match status" value="1"/>
</dbReference>
<dbReference type="InterPro" id="IPR019826">
    <property type="entry name" value="Carboxylesterase_B_AS"/>
</dbReference>
<dbReference type="InterPro" id="IPR002018">
    <property type="entry name" value="CarbesteraseB"/>
</dbReference>
<gene>
    <name evidence="5" type="ORF">ACFQ4C_15345</name>
</gene>
<dbReference type="Pfam" id="PF00135">
    <property type="entry name" value="COesterase"/>
    <property type="match status" value="1"/>
</dbReference>
<dbReference type="InterPro" id="IPR050309">
    <property type="entry name" value="Type-B_Carboxylest/Lipase"/>
</dbReference>
<accession>A0ABW3QJL7</accession>
<comment type="similarity">
    <text evidence="1 3">Belongs to the type-B carboxylesterase/lipase family.</text>
</comment>
<feature type="signal peptide" evidence="3">
    <location>
        <begin position="1"/>
        <end position="20"/>
    </location>
</feature>
<dbReference type="InterPro" id="IPR019819">
    <property type="entry name" value="Carboxylesterase_B_CS"/>
</dbReference>
<evidence type="ECO:0000256" key="3">
    <source>
        <dbReference type="RuleBase" id="RU361235"/>
    </source>
</evidence>
<keyword evidence="2 3" id="KW-0378">Hydrolase</keyword>
<sequence>MKNLLILTVSALLVARLVDAQSSKSTAAPQVKTANGMVEGVTESSGIRAFKGIPFAQPPMGELRWKEPQPVKNWQGVRKTVKFGPRAMQRPIFGDMGFRSDGMSEDCLYLNVWTPAKSGKEKLPVLVYFYGGGFMAGDGSEGRYDGESMATKGMVALTVNYRLGVFGFMAHPELTKESPHRSSGNYAYLDMAAALRWVQQNIAAFGGDPKRVTIAGESAGSIAVSGLMASPVSKGLIAGAIGESGSLLGGLPPVPLTAGEESGLAFAKAVGGNSLADLRAIPAEQLLEATGKPGAPRFSATVDGYFFPKAPLDIYTAGEQAHVPLLVGWNSEEMNARAILGQEKPTPENYANAVRKLYGDRAEEVLKLYPGSTEEQVLESATALAGDRFLAYSTWKWADLQSKTGGGKPVYRYYYSRPRPAMVPEMGNAAPGLAGGVVKSTDANAVKIPPARGAVHSAEIEYAMGNLSKNKVYAWTPEDHKVSEVMQNFFANFVKTANPNGAGLPNWPAINSGNSVQYMQIDVNTRLETEKDRARYLFLDPYYTKQ</sequence>
<evidence type="ECO:0000313" key="5">
    <source>
        <dbReference type="EMBL" id="MFD1142499.1"/>
    </source>
</evidence>
<dbReference type="PANTHER" id="PTHR11559">
    <property type="entry name" value="CARBOXYLESTERASE"/>
    <property type="match status" value="1"/>
</dbReference>
<feature type="domain" description="Carboxylesterase type B" evidence="4">
    <location>
        <begin position="28"/>
        <end position="532"/>
    </location>
</feature>
<dbReference type="EMBL" id="JBHTLP010000008">
    <property type="protein sequence ID" value="MFD1142499.1"/>
    <property type="molecule type" value="Genomic_DNA"/>
</dbReference>
<evidence type="ECO:0000259" key="4">
    <source>
        <dbReference type="Pfam" id="PF00135"/>
    </source>
</evidence>
<organism evidence="5 6">
    <name type="scientific">Larkinella insperata</name>
    <dbReference type="NCBI Taxonomy" id="332158"/>
    <lineage>
        <taxon>Bacteria</taxon>
        <taxon>Pseudomonadati</taxon>
        <taxon>Bacteroidota</taxon>
        <taxon>Cytophagia</taxon>
        <taxon>Cytophagales</taxon>
        <taxon>Spirosomataceae</taxon>
        <taxon>Larkinella</taxon>
    </lineage>
</organism>
<evidence type="ECO:0000313" key="6">
    <source>
        <dbReference type="Proteomes" id="UP001597116"/>
    </source>
</evidence>
<protein>
    <recommendedName>
        <fullName evidence="3">Carboxylic ester hydrolase</fullName>
        <ecNumber evidence="3">3.1.1.-</ecNumber>
    </recommendedName>
</protein>
<keyword evidence="6" id="KW-1185">Reference proteome</keyword>
<dbReference type="PROSITE" id="PS00941">
    <property type="entry name" value="CARBOXYLESTERASE_B_2"/>
    <property type="match status" value="1"/>
</dbReference>
<reference evidence="6" key="1">
    <citation type="journal article" date="2019" name="Int. J. Syst. Evol. Microbiol.">
        <title>The Global Catalogue of Microorganisms (GCM) 10K type strain sequencing project: providing services to taxonomists for standard genome sequencing and annotation.</title>
        <authorList>
            <consortium name="The Broad Institute Genomics Platform"/>
            <consortium name="The Broad Institute Genome Sequencing Center for Infectious Disease"/>
            <person name="Wu L."/>
            <person name="Ma J."/>
        </authorList>
    </citation>
    <scope>NUCLEOTIDE SEQUENCE [LARGE SCALE GENOMIC DNA]</scope>
    <source>
        <strain evidence="6">CCUG 55608</strain>
    </source>
</reference>
<dbReference type="EC" id="3.1.1.-" evidence="3"/>
<dbReference type="Gene3D" id="3.40.50.1820">
    <property type="entry name" value="alpha/beta hydrolase"/>
    <property type="match status" value="1"/>
</dbReference>